<dbReference type="InterPro" id="IPR004244">
    <property type="entry name" value="Transposase_22"/>
</dbReference>
<dbReference type="Pfam" id="PF17490">
    <property type="entry name" value="Tnp_22_dsRBD"/>
    <property type="match status" value="1"/>
</dbReference>
<evidence type="ECO:0000256" key="1">
    <source>
        <dbReference type="ARBA" id="ARBA00022741"/>
    </source>
</evidence>
<name>A0AA40I7B9_CNENI</name>
<dbReference type="AlphaFoldDB" id="A0AA40I7B9"/>
<dbReference type="Gene3D" id="2.30.30.360">
    <property type="entry name" value="Myosin S1 fragment, N-terminal"/>
    <property type="match status" value="1"/>
</dbReference>
<keyword evidence="2" id="KW-0067">ATP-binding</keyword>
<accession>A0AA40I7B9</accession>
<dbReference type="GO" id="GO:0005524">
    <property type="term" value="F:ATP binding"/>
    <property type="evidence" value="ECO:0007669"/>
    <property type="project" value="UniProtKB-KW"/>
</dbReference>
<evidence type="ECO:0000256" key="2">
    <source>
        <dbReference type="ARBA" id="ARBA00022840"/>
    </source>
</evidence>
<evidence type="ECO:0000313" key="5">
    <source>
        <dbReference type="EMBL" id="KAK1343865.1"/>
    </source>
</evidence>
<dbReference type="GO" id="GO:0003774">
    <property type="term" value="F:cytoskeletal motor activity"/>
    <property type="evidence" value="ECO:0007669"/>
    <property type="project" value="InterPro"/>
</dbReference>
<dbReference type="PANTHER" id="PTHR11505">
    <property type="entry name" value="L1 TRANSPOSABLE ELEMENT-RELATED"/>
    <property type="match status" value="1"/>
</dbReference>
<dbReference type="Gene3D" id="3.40.850.10">
    <property type="entry name" value="Kinesin motor domain"/>
    <property type="match status" value="1"/>
</dbReference>
<feature type="domain" description="Myosin N-terminal SH3-like" evidence="4">
    <location>
        <begin position="57"/>
        <end position="148"/>
    </location>
</feature>
<keyword evidence="3" id="KW-0009">Actin-binding</keyword>
<dbReference type="PROSITE" id="PS51844">
    <property type="entry name" value="SH3_LIKE"/>
    <property type="match status" value="1"/>
</dbReference>
<evidence type="ECO:0000256" key="3">
    <source>
        <dbReference type="ARBA" id="ARBA00023203"/>
    </source>
</evidence>
<reference evidence="5" key="1">
    <citation type="submission" date="2023-06" db="EMBL/GenBank/DDBJ databases">
        <title>Reference genome for the Northern bat (Eptesicus nilssonii), a most northern bat species.</title>
        <authorList>
            <person name="Laine V.N."/>
            <person name="Pulliainen A.T."/>
            <person name="Lilley T.M."/>
        </authorList>
    </citation>
    <scope>NUCLEOTIDE SEQUENCE</scope>
    <source>
        <strain evidence="5">BLF_Eptnil</strain>
        <tissue evidence="5">Kidney</tissue>
    </source>
</reference>
<dbReference type="SUPFAM" id="SSF52540">
    <property type="entry name" value="P-loop containing nucleoside triphosphate hydrolases"/>
    <property type="match status" value="1"/>
</dbReference>
<keyword evidence="6" id="KW-1185">Reference proteome</keyword>
<dbReference type="GO" id="GO:0051015">
    <property type="term" value="F:actin filament binding"/>
    <property type="evidence" value="ECO:0007669"/>
    <property type="project" value="InterPro"/>
</dbReference>
<dbReference type="InterPro" id="IPR035300">
    <property type="entry name" value="L1_dsRBD"/>
</dbReference>
<organism evidence="5 6">
    <name type="scientific">Cnephaeus nilssonii</name>
    <name type="common">Northern bat</name>
    <name type="synonym">Eptesicus nilssonii</name>
    <dbReference type="NCBI Taxonomy" id="3371016"/>
    <lineage>
        <taxon>Eukaryota</taxon>
        <taxon>Metazoa</taxon>
        <taxon>Chordata</taxon>
        <taxon>Craniata</taxon>
        <taxon>Vertebrata</taxon>
        <taxon>Euteleostomi</taxon>
        <taxon>Mammalia</taxon>
        <taxon>Eutheria</taxon>
        <taxon>Laurasiatheria</taxon>
        <taxon>Chiroptera</taxon>
        <taxon>Yangochiroptera</taxon>
        <taxon>Vespertilionidae</taxon>
        <taxon>Cnephaeus</taxon>
    </lineage>
</organism>
<evidence type="ECO:0000259" key="4">
    <source>
        <dbReference type="PROSITE" id="PS51844"/>
    </source>
</evidence>
<keyword evidence="1" id="KW-0547">Nucleotide-binding</keyword>
<dbReference type="InterPro" id="IPR042566">
    <property type="entry name" value="L1_C"/>
</dbReference>
<proteinExistence type="predicted"/>
<dbReference type="InterPro" id="IPR027417">
    <property type="entry name" value="P-loop_NTPase"/>
</dbReference>
<dbReference type="Proteomes" id="UP001177744">
    <property type="component" value="Unassembled WGS sequence"/>
</dbReference>
<dbReference type="InterPro" id="IPR036961">
    <property type="entry name" value="Kinesin_motor_dom_sf"/>
</dbReference>
<dbReference type="GO" id="GO:0016459">
    <property type="term" value="C:myosin complex"/>
    <property type="evidence" value="ECO:0007669"/>
    <property type="project" value="InterPro"/>
</dbReference>
<comment type="caution">
    <text evidence="5">The sequence shown here is derived from an EMBL/GenBank/DDBJ whole genome shotgun (WGS) entry which is preliminary data.</text>
</comment>
<sequence>MEWQEIVKVMNSKNLQPRVLYPAKLTFRIEGQLKSFTDKKKLKEFINTKPVSYEMLKEKKKCWIRDSKNTYVEAEVKGSGDDGKIIVETTDGKVSPGVNSDLRHYEAIMFKGSRKRGNLNKNSTVSEKPRDVGMSLNVKEEEVQQMNPPQFDMVEDMAMLTHLSQADVLHTLKGEKADKPGSISNLFSETLSELPSNLFGSLLCEHKPHQWLPVHQKEVAAAYKGLRRSEGPPHICGVAENAFQDTLHSKWLPYKTKGKILQ</sequence>
<evidence type="ECO:0000313" key="6">
    <source>
        <dbReference type="Proteomes" id="UP001177744"/>
    </source>
</evidence>
<dbReference type="EMBL" id="JAULJE010000004">
    <property type="protein sequence ID" value="KAK1343865.1"/>
    <property type="molecule type" value="Genomic_DNA"/>
</dbReference>
<protein>
    <recommendedName>
        <fullName evidence="4">Myosin N-terminal SH3-like domain-containing protein</fullName>
    </recommendedName>
</protein>
<dbReference type="SUPFAM" id="SSF50084">
    <property type="entry name" value="Myosin S1 fragment, N-terminal domain"/>
    <property type="match status" value="1"/>
</dbReference>
<dbReference type="Gene3D" id="3.30.250.20">
    <property type="entry name" value="L1 transposable element, C-terminal domain"/>
    <property type="match status" value="1"/>
</dbReference>
<gene>
    <name evidence="5" type="ORF">QTO34_014419</name>
</gene>
<dbReference type="InterPro" id="IPR008989">
    <property type="entry name" value="Myosin_S1_N"/>
</dbReference>
<dbReference type="InterPro" id="IPR004009">
    <property type="entry name" value="SH3_Myosin"/>
</dbReference>